<accession>A0A2K3JZ69</accession>
<dbReference type="Proteomes" id="UP000236291">
    <property type="component" value="Unassembled WGS sequence"/>
</dbReference>
<dbReference type="EMBL" id="ASHM01080426">
    <property type="protein sequence ID" value="PNX59312.1"/>
    <property type="molecule type" value="Genomic_DNA"/>
</dbReference>
<comment type="caution">
    <text evidence="1">The sequence shown here is derived from an EMBL/GenBank/DDBJ whole genome shotgun (WGS) entry which is preliminary data.</text>
</comment>
<name>A0A2K3JZ69_TRIPR</name>
<evidence type="ECO:0000313" key="2">
    <source>
        <dbReference type="Proteomes" id="UP000236291"/>
    </source>
</evidence>
<protein>
    <submittedName>
        <fullName evidence="1">T-complex protein</fullName>
    </submittedName>
</protein>
<dbReference type="AlphaFoldDB" id="A0A2K3JZ69"/>
<dbReference type="STRING" id="57577.A0A2K3JZ69"/>
<reference evidence="1 2" key="1">
    <citation type="journal article" date="2014" name="Am. J. Bot.">
        <title>Genome assembly and annotation for red clover (Trifolium pratense; Fabaceae).</title>
        <authorList>
            <person name="Istvanek J."/>
            <person name="Jaros M."/>
            <person name="Krenek A."/>
            <person name="Repkova J."/>
        </authorList>
    </citation>
    <scope>NUCLEOTIDE SEQUENCE [LARGE SCALE GENOMIC DNA]</scope>
    <source>
        <strain evidence="2">cv. Tatra</strain>
        <tissue evidence="1">Young leaves</tissue>
    </source>
</reference>
<organism evidence="1 2">
    <name type="scientific">Trifolium pratense</name>
    <name type="common">Red clover</name>
    <dbReference type="NCBI Taxonomy" id="57577"/>
    <lineage>
        <taxon>Eukaryota</taxon>
        <taxon>Viridiplantae</taxon>
        <taxon>Streptophyta</taxon>
        <taxon>Embryophyta</taxon>
        <taxon>Tracheophyta</taxon>
        <taxon>Spermatophyta</taxon>
        <taxon>Magnoliopsida</taxon>
        <taxon>eudicotyledons</taxon>
        <taxon>Gunneridae</taxon>
        <taxon>Pentapetalae</taxon>
        <taxon>rosids</taxon>
        <taxon>fabids</taxon>
        <taxon>Fabales</taxon>
        <taxon>Fabaceae</taxon>
        <taxon>Papilionoideae</taxon>
        <taxon>50 kb inversion clade</taxon>
        <taxon>NPAAA clade</taxon>
        <taxon>Hologalegina</taxon>
        <taxon>IRL clade</taxon>
        <taxon>Trifolieae</taxon>
        <taxon>Trifolium</taxon>
    </lineage>
</organism>
<evidence type="ECO:0000313" key="1">
    <source>
        <dbReference type="EMBL" id="PNX59312.1"/>
    </source>
</evidence>
<proteinExistence type="predicted"/>
<reference evidence="1 2" key="2">
    <citation type="journal article" date="2017" name="Front. Plant Sci.">
        <title>Gene Classification and Mining of Molecular Markers Useful in Red Clover (Trifolium pratense) Breeding.</title>
        <authorList>
            <person name="Istvanek J."/>
            <person name="Dluhosova J."/>
            <person name="Dluhos P."/>
            <person name="Patkova L."/>
            <person name="Nedelnik J."/>
            <person name="Repkova J."/>
        </authorList>
    </citation>
    <scope>NUCLEOTIDE SEQUENCE [LARGE SCALE GENOMIC DNA]</scope>
    <source>
        <strain evidence="2">cv. Tatra</strain>
        <tissue evidence="1">Young leaves</tissue>
    </source>
</reference>
<sequence length="68" mass="7704">MAAGVELPEGKTGIMMEFPVGDDESLSSPVRLPKRLRRRLLDTECKSPSTVEEIETKLRDAEIRRQFS</sequence>
<gene>
    <name evidence="1" type="ORF">L195_g051353</name>
</gene>